<accession>A0A7J7LDQ5</accession>
<sequence>MVRFHYLLTSEAEHRNGLQLLAEEAVTTEDKAASIRPRESCRYPTSIGLLSCGLGFAIVAGIGFDCGLRLLEDLGVRRVCNLGFAAFAIIAGVGFDGGGVVWVVAMAAVLRLGCSVIWVACPRDAVVRASGYLLGLILLEHCIGL</sequence>
<proteinExistence type="predicted"/>
<name>A0A7J7LDQ5_9MAGN</name>
<dbReference type="Proteomes" id="UP000541444">
    <property type="component" value="Unassembled WGS sequence"/>
</dbReference>
<evidence type="ECO:0000313" key="2">
    <source>
        <dbReference type="EMBL" id="KAF6140670.1"/>
    </source>
</evidence>
<gene>
    <name evidence="2" type="ORF">GIB67_013963</name>
</gene>
<keyword evidence="1" id="KW-0472">Membrane</keyword>
<evidence type="ECO:0000256" key="1">
    <source>
        <dbReference type="SAM" id="Phobius"/>
    </source>
</evidence>
<dbReference type="AlphaFoldDB" id="A0A7J7LDQ5"/>
<protein>
    <submittedName>
        <fullName evidence="2">Uncharacterized protein</fullName>
    </submittedName>
</protein>
<reference evidence="2 3" key="1">
    <citation type="journal article" date="2020" name="IScience">
        <title>Genome Sequencing of the Endangered Kingdonia uniflora (Circaeasteraceae, Ranunculales) Reveals Potential Mechanisms of Evolutionary Specialization.</title>
        <authorList>
            <person name="Sun Y."/>
            <person name="Deng T."/>
            <person name="Zhang A."/>
            <person name="Moore M.J."/>
            <person name="Landis J.B."/>
            <person name="Lin N."/>
            <person name="Zhang H."/>
            <person name="Zhang X."/>
            <person name="Huang J."/>
            <person name="Zhang X."/>
            <person name="Sun H."/>
            <person name="Wang H."/>
        </authorList>
    </citation>
    <scope>NUCLEOTIDE SEQUENCE [LARGE SCALE GENOMIC DNA]</scope>
    <source>
        <strain evidence="2">TB1705</strain>
        <tissue evidence="2">Leaf</tissue>
    </source>
</reference>
<organism evidence="2 3">
    <name type="scientific">Kingdonia uniflora</name>
    <dbReference type="NCBI Taxonomy" id="39325"/>
    <lineage>
        <taxon>Eukaryota</taxon>
        <taxon>Viridiplantae</taxon>
        <taxon>Streptophyta</taxon>
        <taxon>Embryophyta</taxon>
        <taxon>Tracheophyta</taxon>
        <taxon>Spermatophyta</taxon>
        <taxon>Magnoliopsida</taxon>
        <taxon>Ranunculales</taxon>
        <taxon>Circaeasteraceae</taxon>
        <taxon>Kingdonia</taxon>
    </lineage>
</organism>
<feature type="transmembrane region" description="Helical" evidence="1">
    <location>
        <begin position="79"/>
        <end position="95"/>
    </location>
</feature>
<dbReference type="EMBL" id="JACGCM010002358">
    <property type="protein sequence ID" value="KAF6140670.1"/>
    <property type="molecule type" value="Genomic_DNA"/>
</dbReference>
<keyword evidence="3" id="KW-1185">Reference proteome</keyword>
<comment type="caution">
    <text evidence="2">The sequence shown here is derived from an EMBL/GenBank/DDBJ whole genome shotgun (WGS) entry which is preliminary data.</text>
</comment>
<feature type="transmembrane region" description="Helical" evidence="1">
    <location>
        <begin position="47"/>
        <end position="67"/>
    </location>
</feature>
<evidence type="ECO:0000313" key="3">
    <source>
        <dbReference type="Proteomes" id="UP000541444"/>
    </source>
</evidence>
<keyword evidence="1" id="KW-0812">Transmembrane</keyword>
<keyword evidence="1" id="KW-1133">Transmembrane helix</keyword>